<dbReference type="RefSeq" id="WP_003052572.1">
    <property type="nucleotide sequence ID" value="NZ_CP068057.1"/>
</dbReference>
<evidence type="ECO:0000256" key="3">
    <source>
        <dbReference type="SAM" id="SignalP"/>
    </source>
</evidence>
<gene>
    <name evidence="4" type="primary">padA</name>
</gene>
<evidence type="ECO:0000256" key="1">
    <source>
        <dbReference type="ARBA" id="ARBA00022729"/>
    </source>
</evidence>
<reference evidence="4" key="1">
    <citation type="submission" date="2002-04" db="EMBL/GenBank/DDBJ databases">
        <title>PadA: a staphylokinase-like streptococcal plasminogen activator with ruminant specificity.</title>
        <authorList>
            <person name="Abu-Median A.B.A."/>
        </authorList>
    </citation>
    <scope>NUCLEOTIDE SEQUENCE</scope>
    <source>
        <strain evidence="4">2023</strain>
    </source>
</reference>
<dbReference type="Pfam" id="PF02821">
    <property type="entry name" value="Staphylokinase"/>
    <property type="match status" value="1"/>
</dbReference>
<sequence>MKKYVKILGLSSLAGLMLMASLVGNEASAITSDSGNQYRSVGKEYREPAGPHLMINMMGVNNKGDYILTPPFMEINLKPGEVVDKEAILKYIQWSIYAVTVDKYRIVKIPEDAQIQVTYYDKAEKDYVTKSYPITESGFVVPDLSEYKKNPSFNLVADIEIEKVN</sequence>
<dbReference type="InterPro" id="IPR004093">
    <property type="entry name" value="SAK"/>
</dbReference>
<dbReference type="EMBL" id="AJ441115">
    <property type="protein sequence ID" value="CAD29614.1"/>
    <property type="molecule type" value="Genomic_DNA"/>
</dbReference>
<keyword evidence="1 3" id="KW-0732">Signal</keyword>
<dbReference type="GO" id="GO:0005576">
    <property type="term" value="C:extracellular region"/>
    <property type="evidence" value="ECO:0007669"/>
    <property type="project" value="InterPro"/>
</dbReference>
<protein>
    <submittedName>
        <fullName evidence="4">Plasminogen activator</fullName>
    </submittedName>
</protein>
<dbReference type="Gene3D" id="3.10.20.130">
    <property type="match status" value="1"/>
</dbReference>
<dbReference type="AlphaFoldDB" id="Q70YZ7"/>
<dbReference type="InterPro" id="IPR036120">
    <property type="entry name" value="SAK/SK_sf"/>
</dbReference>
<evidence type="ECO:0000256" key="2">
    <source>
        <dbReference type="ARBA" id="ARBA00023202"/>
    </source>
</evidence>
<name>Q70YZ7_STRDY</name>
<feature type="chain" id="PRO_5004284412" evidence="3">
    <location>
        <begin position="30"/>
        <end position="165"/>
    </location>
</feature>
<accession>Q70YZ7</accession>
<dbReference type="SUPFAM" id="SSF54328">
    <property type="entry name" value="Staphylokinase/streptokinase"/>
    <property type="match status" value="1"/>
</dbReference>
<evidence type="ECO:0000313" key="4">
    <source>
        <dbReference type="EMBL" id="CAD29614.1"/>
    </source>
</evidence>
<feature type="signal peptide" evidence="3">
    <location>
        <begin position="1"/>
        <end position="29"/>
    </location>
</feature>
<keyword evidence="2" id="KW-0617">Plasminogen activation</keyword>
<organism evidence="4">
    <name type="scientific">Streptococcus dysgalactiae</name>
    <dbReference type="NCBI Taxonomy" id="1334"/>
    <lineage>
        <taxon>Bacteria</taxon>
        <taxon>Bacillati</taxon>
        <taxon>Bacillota</taxon>
        <taxon>Bacilli</taxon>
        <taxon>Lactobacillales</taxon>
        <taxon>Streptococcaceae</taxon>
        <taxon>Streptococcus</taxon>
    </lineage>
</organism>
<proteinExistence type="predicted"/>